<reference evidence="3 4" key="1">
    <citation type="submission" date="2016-05" db="EMBL/GenBank/DDBJ databases">
        <title>Diversity and Homogeneity among Thermoacidophilic Verrucomicrobia Methanotrophs Linked with Geographical Origin.</title>
        <authorList>
            <person name="Erikstad H.-A."/>
            <person name="Smestad N.B."/>
            <person name="Ceballos R.M."/>
            <person name="Birkeland N.-K."/>
        </authorList>
    </citation>
    <scope>NUCLEOTIDE SEQUENCE [LARGE SCALE GENOMIC DNA]</scope>
    <source>
        <strain evidence="3 4">Phi</strain>
    </source>
</reference>
<dbReference type="InterPro" id="IPR045851">
    <property type="entry name" value="AMP-bd_C_sf"/>
</dbReference>
<dbReference type="GO" id="GO:0006631">
    <property type="term" value="P:fatty acid metabolic process"/>
    <property type="evidence" value="ECO:0007669"/>
    <property type="project" value="TreeGrafter"/>
</dbReference>
<dbReference type="PANTHER" id="PTHR43201:SF32">
    <property type="entry name" value="2-SUCCINYLBENZOATE--COA LIGASE, CHLOROPLASTIC_PEROXISOMAL"/>
    <property type="match status" value="1"/>
</dbReference>
<dbReference type="GO" id="GO:0031956">
    <property type="term" value="F:medium-chain fatty acid-CoA ligase activity"/>
    <property type="evidence" value="ECO:0007669"/>
    <property type="project" value="TreeGrafter"/>
</dbReference>
<dbReference type="Gene3D" id="3.30.300.30">
    <property type="match status" value="1"/>
</dbReference>
<dbReference type="InterPro" id="IPR042099">
    <property type="entry name" value="ANL_N_sf"/>
</dbReference>
<accession>A0A4Y8PIY2</accession>
<dbReference type="Pfam" id="PF00501">
    <property type="entry name" value="AMP-binding"/>
    <property type="match status" value="1"/>
</dbReference>
<feature type="domain" description="AMP-dependent synthetase/ligase" evidence="2">
    <location>
        <begin position="188"/>
        <end position="559"/>
    </location>
</feature>
<organism evidence="3 4">
    <name type="scientific">Methylacidiphilum caldifontis</name>
    <dbReference type="NCBI Taxonomy" id="2795386"/>
    <lineage>
        <taxon>Bacteria</taxon>
        <taxon>Pseudomonadati</taxon>
        <taxon>Verrucomicrobiota</taxon>
        <taxon>Methylacidiphilae</taxon>
        <taxon>Methylacidiphilales</taxon>
        <taxon>Methylacidiphilaceae</taxon>
        <taxon>Methylacidiphilum (ex Ratnadevi et al. 2023)</taxon>
    </lineage>
</organism>
<dbReference type="PANTHER" id="PTHR43201">
    <property type="entry name" value="ACYL-COA SYNTHETASE"/>
    <property type="match status" value="1"/>
</dbReference>
<dbReference type="EMBL" id="LXQC01000079">
    <property type="protein sequence ID" value="TFE71275.1"/>
    <property type="molecule type" value="Genomic_DNA"/>
</dbReference>
<keyword evidence="4" id="KW-1185">Reference proteome</keyword>
<evidence type="ECO:0000313" key="3">
    <source>
        <dbReference type="EMBL" id="TFE71275.1"/>
    </source>
</evidence>
<dbReference type="SUPFAM" id="SSF56801">
    <property type="entry name" value="Acetyl-CoA synthetase-like"/>
    <property type="match status" value="1"/>
</dbReference>
<dbReference type="Gene3D" id="3.40.50.12780">
    <property type="entry name" value="N-terminal domain of ligase-like"/>
    <property type="match status" value="1"/>
</dbReference>
<evidence type="ECO:0000313" key="4">
    <source>
        <dbReference type="Proteomes" id="UP000297713"/>
    </source>
</evidence>
<dbReference type="Proteomes" id="UP000297713">
    <property type="component" value="Unassembled WGS sequence"/>
</dbReference>
<dbReference type="OrthoDB" id="9757771at2"/>
<dbReference type="RefSeq" id="WP_134439264.1">
    <property type="nucleotide sequence ID" value="NZ_LXQC01000079.1"/>
</dbReference>
<name>A0A4Y8PIY2_9BACT</name>
<sequence length="723" mass="80906">MDWIGREWIPSSQGALLLIYTATLQDVEQFEKSLSRQLIIAVGELKDVKEEQVLEKGFLFLEKTNKEEAVRWLQDKLRSNTLVGIILRLTQLPEGNITSFPQFVLDMIEHIESLVIPIWIDSFWNNFFSPLDSSYPSTSRVIVGAPKTLHEDWRDWLRKSFYDLSSQALLLRPEIEENIGWQAIYYLKQRKNNPIFIDGHSQKVLTGKVLLGIALRVASWISKNITEPRIGVLLPIGAGAIIINLAVVLAGKIPVNFNMTAGSAMNLIAIEKSKVKTLFSAKILREKLQDFPWPKRTIETESFLKSFSKLSFFFHIFIADLLPPKTVATLWGIPKRGANKEAILLFTSGSFGEPKGVPLSHKNILANIAQIKTILSSIPIKKLLGALPIFHSFGSTTCLWWPILGGPLTVSYVNPLEIDKLATLIEQYQIELLITTPTFLRQYVKKVPPEKLRSLKIVITGSEKLQRQLAADFESKFGIPVCEGYGTTEASPVISSNVIDPFQTLSSTTYNQRNRPGSVGQLAAGISIRIFDQETLKELTLSARGILSFKGANIFGGYLDDPLRTAASFRDGWYVSGDVGSLDNDGFLYIEDRVSRFSKIGGEMVPHGTIEEGLRKGLQEVLGEDFEIAVVGIPDIKKGETLAVLINRKVYNWQIRKCLVSQGFSRLWIPKHVIVLNSLPKTPLGKIDYQRCRLLASKEEIQSTPSSAAPENNAQEQDNSDQI</sequence>
<comment type="caution">
    <text evidence="3">The sequence shown here is derived from an EMBL/GenBank/DDBJ whole genome shotgun (WGS) entry which is preliminary data.</text>
</comment>
<dbReference type="InterPro" id="IPR000873">
    <property type="entry name" value="AMP-dep_synth/lig_dom"/>
</dbReference>
<proteinExistence type="predicted"/>
<feature type="compositionally biased region" description="Polar residues" evidence="1">
    <location>
        <begin position="702"/>
        <end position="723"/>
    </location>
</feature>
<dbReference type="AlphaFoldDB" id="A0A4Y8PIY2"/>
<feature type="region of interest" description="Disordered" evidence="1">
    <location>
        <begin position="700"/>
        <end position="723"/>
    </location>
</feature>
<evidence type="ECO:0000256" key="1">
    <source>
        <dbReference type="SAM" id="MobiDB-lite"/>
    </source>
</evidence>
<gene>
    <name evidence="3" type="ORF">A7Q10_04655</name>
</gene>
<protein>
    <submittedName>
        <fullName evidence="3">Acyl-CoA synthetase</fullName>
    </submittedName>
</protein>
<evidence type="ECO:0000259" key="2">
    <source>
        <dbReference type="Pfam" id="PF00501"/>
    </source>
</evidence>